<sequence length="380" mass="40069">MGAFLIYGSYGYTGRLIAREAVSRGIPTTVAGRDGAAVTEQAAELGVDGRTFDLEDGGDVAAELREFDAVLNCAGPFVETAEPIVEACLEAETDYLDITGEFPVFERLRGRDDAARSAGVTLLPGVGFDVVPTDCLAAFLHELVPSATALSLGIKSAGPLSRGTARTAVEHLGGDSVVRRNGRLLRVPMGFRTREIDFGDGPEHAVTIPWGDVVTAAHTTGIDSIEVYAAAPSWASTAMHIGDALPIGWVLESEPVEDGLKRLIDAAVDGPDERALVTDRATVWGEIVDDSDGRRARARLETPNPYALTVETAVNAAERVLGGRTDRARADRIPAGFQTPASAFGAAFVLECSAVERELLESPSDVDGPTPPVLESDAND</sequence>
<comment type="caution">
    <text evidence="3">The sequence shown here is derived from an EMBL/GenBank/DDBJ whole genome shotgun (WGS) entry which is preliminary data.</text>
</comment>
<feature type="domain" description="Saccharopine dehydrogenase NADP binding" evidence="2">
    <location>
        <begin position="5"/>
        <end position="122"/>
    </location>
</feature>
<evidence type="ECO:0000256" key="1">
    <source>
        <dbReference type="SAM" id="MobiDB-lite"/>
    </source>
</evidence>
<evidence type="ECO:0000313" key="4">
    <source>
        <dbReference type="Proteomes" id="UP000011602"/>
    </source>
</evidence>
<dbReference type="Proteomes" id="UP000011602">
    <property type="component" value="Unassembled WGS sequence"/>
</dbReference>
<dbReference type="STRING" id="1227499.C493_02538"/>
<dbReference type="RefSeq" id="WP_007257818.1">
    <property type="nucleotide sequence ID" value="NZ_AOHZ01000014.1"/>
</dbReference>
<name>L9XHG4_9EURY</name>
<dbReference type="PANTHER" id="PTHR43781">
    <property type="entry name" value="SACCHAROPINE DEHYDROGENASE"/>
    <property type="match status" value="1"/>
</dbReference>
<reference evidence="3 4" key="1">
    <citation type="journal article" date="2014" name="PLoS Genet.">
        <title>Phylogenetically driven sequencing of extremely halophilic archaea reveals strategies for static and dynamic osmo-response.</title>
        <authorList>
            <person name="Becker E.A."/>
            <person name="Seitzer P.M."/>
            <person name="Tritt A."/>
            <person name="Larsen D."/>
            <person name="Krusor M."/>
            <person name="Yao A.I."/>
            <person name="Wu D."/>
            <person name="Madern D."/>
            <person name="Eisen J.A."/>
            <person name="Darling A.E."/>
            <person name="Facciotti M.T."/>
        </authorList>
    </citation>
    <scope>NUCLEOTIDE SEQUENCE [LARGE SCALE GENOMIC DNA]</scope>
    <source>
        <strain evidence="3 4">JCM 12255</strain>
    </source>
</reference>
<dbReference type="InterPro" id="IPR005097">
    <property type="entry name" value="Sacchrp_dh_NADP-bd"/>
</dbReference>
<dbReference type="SUPFAM" id="SSF51735">
    <property type="entry name" value="NAD(P)-binding Rossmann-fold domains"/>
    <property type="match status" value="1"/>
</dbReference>
<dbReference type="PATRIC" id="fig|1227499.3.peg.520"/>
<gene>
    <name evidence="3" type="ORF">C493_02538</name>
</gene>
<feature type="region of interest" description="Disordered" evidence="1">
    <location>
        <begin position="360"/>
        <end position="380"/>
    </location>
</feature>
<dbReference type="eggNOG" id="arCOG00244">
    <property type="taxonomic scope" value="Archaea"/>
</dbReference>
<proteinExistence type="predicted"/>
<dbReference type="AlphaFoldDB" id="L9XHG4"/>
<organism evidence="3 4">
    <name type="scientific">Natronolimnohabitans innermongolicus JCM 12255</name>
    <dbReference type="NCBI Taxonomy" id="1227499"/>
    <lineage>
        <taxon>Archaea</taxon>
        <taxon>Methanobacteriati</taxon>
        <taxon>Methanobacteriota</taxon>
        <taxon>Stenosarchaea group</taxon>
        <taxon>Halobacteria</taxon>
        <taxon>Halobacteriales</taxon>
        <taxon>Natrialbaceae</taxon>
        <taxon>Natronolimnohabitans</taxon>
    </lineage>
</organism>
<accession>L9XHG4</accession>
<dbReference type="PANTHER" id="PTHR43781:SF1">
    <property type="entry name" value="SACCHAROPINE DEHYDROGENASE"/>
    <property type="match status" value="1"/>
</dbReference>
<evidence type="ECO:0000313" key="3">
    <source>
        <dbReference type="EMBL" id="ELY61155.1"/>
    </source>
</evidence>
<keyword evidence="4" id="KW-1185">Reference proteome</keyword>
<dbReference type="OrthoDB" id="194971at2157"/>
<dbReference type="Gene3D" id="3.40.50.720">
    <property type="entry name" value="NAD(P)-binding Rossmann-like Domain"/>
    <property type="match status" value="1"/>
</dbReference>
<protein>
    <submittedName>
        <fullName evidence="3">Saccharopine dehydrogenase</fullName>
    </submittedName>
</protein>
<dbReference type="EMBL" id="AOHZ01000014">
    <property type="protein sequence ID" value="ELY61155.1"/>
    <property type="molecule type" value="Genomic_DNA"/>
</dbReference>
<dbReference type="InterPro" id="IPR036291">
    <property type="entry name" value="NAD(P)-bd_dom_sf"/>
</dbReference>
<dbReference type="Pfam" id="PF03435">
    <property type="entry name" value="Sacchrp_dh_NADP"/>
    <property type="match status" value="1"/>
</dbReference>
<evidence type="ECO:0000259" key="2">
    <source>
        <dbReference type="Pfam" id="PF03435"/>
    </source>
</evidence>